<evidence type="ECO:0000256" key="5">
    <source>
        <dbReference type="ARBA" id="ARBA00022670"/>
    </source>
</evidence>
<keyword evidence="19" id="KW-1185">Reference proteome</keyword>
<dbReference type="AlphaFoldDB" id="A0AAE1J1K5"/>
<keyword evidence="6 16" id="KW-0732">Signal</keyword>
<evidence type="ECO:0000256" key="6">
    <source>
        <dbReference type="ARBA" id="ARBA00022729"/>
    </source>
</evidence>
<feature type="active site" evidence="12">
    <location>
        <position position="324"/>
    </location>
</feature>
<dbReference type="EMBL" id="JAWXYG010000009">
    <property type="protein sequence ID" value="KAK4262035.1"/>
    <property type="molecule type" value="Genomic_DNA"/>
</dbReference>
<evidence type="ECO:0000256" key="14">
    <source>
        <dbReference type="SAM" id="MobiDB-lite"/>
    </source>
</evidence>
<keyword evidence="10" id="KW-0325">Glycoprotein</keyword>
<dbReference type="InterPro" id="IPR032799">
    <property type="entry name" value="TAXi_C"/>
</dbReference>
<evidence type="ECO:0000313" key="19">
    <source>
        <dbReference type="Proteomes" id="UP001293593"/>
    </source>
</evidence>
<dbReference type="GO" id="GO:0006508">
    <property type="term" value="P:proteolysis"/>
    <property type="evidence" value="ECO:0007669"/>
    <property type="project" value="UniProtKB-KW"/>
</dbReference>
<evidence type="ECO:0000256" key="16">
    <source>
        <dbReference type="SAM" id="SignalP"/>
    </source>
</evidence>
<dbReference type="FunFam" id="2.40.70.10:FF:000012">
    <property type="entry name" value="Aspartyl protease family protein 1"/>
    <property type="match status" value="1"/>
</dbReference>
<feature type="compositionally biased region" description="Polar residues" evidence="14">
    <location>
        <begin position="474"/>
        <end position="483"/>
    </location>
</feature>
<evidence type="ECO:0000313" key="18">
    <source>
        <dbReference type="EMBL" id="KAK4262035.1"/>
    </source>
</evidence>
<dbReference type="GO" id="GO:0098552">
    <property type="term" value="C:side of membrane"/>
    <property type="evidence" value="ECO:0007669"/>
    <property type="project" value="UniProtKB-KW"/>
</dbReference>
<dbReference type="SUPFAM" id="SSF50630">
    <property type="entry name" value="Acid proteases"/>
    <property type="match status" value="1"/>
</dbReference>
<gene>
    <name evidence="18" type="ORF">QN277_027648</name>
</gene>
<keyword evidence="9 15" id="KW-0472">Membrane</keyword>
<reference evidence="18" key="1">
    <citation type="submission" date="2023-10" db="EMBL/GenBank/DDBJ databases">
        <title>Chromosome-level genome of the transformable northern wattle, Acacia crassicarpa.</title>
        <authorList>
            <person name="Massaro I."/>
            <person name="Sinha N.R."/>
            <person name="Poethig S."/>
            <person name="Leichty A.R."/>
        </authorList>
    </citation>
    <scope>NUCLEOTIDE SEQUENCE</scope>
    <source>
        <strain evidence="18">Acra3RX</strain>
        <tissue evidence="18">Leaf</tissue>
    </source>
</reference>
<keyword evidence="7 13" id="KW-0064">Aspartyl protease</keyword>
<feature type="active site" evidence="12">
    <location>
        <position position="119"/>
    </location>
</feature>
<keyword evidence="5 13" id="KW-0645">Protease</keyword>
<feature type="chain" id="PRO_5042101738" description="Peptidase A1 domain-containing protein" evidence="16">
    <location>
        <begin position="28"/>
        <end position="512"/>
    </location>
</feature>
<dbReference type="PROSITE" id="PS51767">
    <property type="entry name" value="PEPTIDASE_A1"/>
    <property type="match status" value="1"/>
</dbReference>
<feature type="compositionally biased region" description="Polar residues" evidence="14">
    <location>
        <begin position="454"/>
        <end position="464"/>
    </location>
</feature>
<dbReference type="FunFam" id="2.40.70.10:FF:000014">
    <property type="entry name" value="Aspartyl protease family protein 1"/>
    <property type="match status" value="1"/>
</dbReference>
<dbReference type="InterPro" id="IPR032861">
    <property type="entry name" value="TAXi_N"/>
</dbReference>
<organism evidence="18 19">
    <name type="scientific">Acacia crassicarpa</name>
    <name type="common">northern wattle</name>
    <dbReference type="NCBI Taxonomy" id="499986"/>
    <lineage>
        <taxon>Eukaryota</taxon>
        <taxon>Viridiplantae</taxon>
        <taxon>Streptophyta</taxon>
        <taxon>Embryophyta</taxon>
        <taxon>Tracheophyta</taxon>
        <taxon>Spermatophyta</taxon>
        <taxon>Magnoliopsida</taxon>
        <taxon>eudicotyledons</taxon>
        <taxon>Gunneridae</taxon>
        <taxon>Pentapetalae</taxon>
        <taxon>rosids</taxon>
        <taxon>fabids</taxon>
        <taxon>Fabales</taxon>
        <taxon>Fabaceae</taxon>
        <taxon>Caesalpinioideae</taxon>
        <taxon>mimosoid clade</taxon>
        <taxon>Acacieae</taxon>
        <taxon>Acacia</taxon>
    </lineage>
</organism>
<dbReference type="PANTHER" id="PTHR13683:SF826">
    <property type="entry name" value="ASPARTYL PROTEASE FAMILY PROTEIN 1"/>
    <property type="match status" value="1"/>
</dbReference>
<dbReference type="PRINTS" id="PR00792">
    <property type="entry name" value="PEPSIN"/>
</dbReference>
<dbReference type="Pfam" id="PF14543">
    <property type="entry name" value="TAXi_N"/>
    <property type="match status" value="1"/>
</dbReference>
<evidence type="ECO:0000256" key="1">
    <source>
        <dbReference type="ARBA" id="ARBA00004609"/>
    </source>
</evidence>
<accession>A0AAE1J1K5</accession>
<keyword evidence="11" id="KW-0449">Lipoprotein</keyword>
<keyword evidence="15" id="KW-1133">Transmembrane helix</keyword>
<evidence type="ECO:0000256" key="9">
    <source>
        <dbReference type="ARBA" id="ARBA00023136"/>
    </source>
</evidence>
<evidence type="ECO:0000256" key="3">
    <source>
        <dbReference type="ARBA" id="ARBA00022475"/>
    </source>
</evidence>
<feature type="signal peptide" evidence="16">
    <location>
        <begin position="1"/>
        <end position="27"/>
    </location>
</feature>
<dbReference type="GO" id="GO:0005886">
    <property type="term" value="C:plasma membrane"/>
    <property type="evidence" value="ECO:0007669"/>
    <property type="project" value="UniProtKB-SubCell"/>
</dbReference>
<evidence type="ECO:0000256" key="15">
    <source>
        <dbReference type="SAM" id="Phobius"/>
    </source>
</evidence>
<dbReference type="Pfam" id="PF14541">
    <property type="entry name" value="TAXi_C"/>
    <property type="match status" value="1"/>
</dbReference>
<dbReference type="InterPro" id="IPR001461">
    <property type="entry name" value="Aspartic_peptidase_A1"/>
</dbReference>
<keyword evidence="3" id="KW-1003">Cell membrane</keyword>
<sequence length="512" mass="55732">MARSFCRSSLCRLLFLVMSLASQRCYGFRTFEFDIHHRYSDPVKGILDVQGLPEKGSREYYVAMSQRDRIFRGRGLAGGDPTVLTFSGGNETQLSSFGYLQYANVSVGTPALSFLVALDTGSDLFWLPCNCSSCVQSLPSDDGQATNLTIYGPEASSTSKNVLCNSTFCEQRTQCPSPGSSCPYQIQYLSNGTSSSGILVEDVLHLITDDNQKKEDDALITFGCGQIQTGSFLSGAAPDGLLGLGMRSISVPSILAKEGLTSNSFSMCFGADGVGRIRFGDNGSSDQGKTPFNLRASMPTYNISITQIIVGGIAADVEFNAIFDSGTSFTYLNDPAYTQITTSFSSRIKENRHSSGSGEDLPFEFCYDLSSNQTNFEVPVLNLTMKGGDNYSVTDPLLVFYNEEVPVGYCLGIVKSDDVNIIGHNFMTGYNIVFDRDNMILGWKESNCYDDVHSNSSQSPTNKPHTPALAVNPADTSNQPSGSPSRNPFTFTFIVVLFPLLARCLVYQFCFI</sequence>
<evidence type="ECO:0000256" key="2">
    <source>
        <dbReference type="ARBA" id="ARBA00007447"/>
    </source>
</evidence>
<dbReference type="InterPro" id="IPR033121">
    <property type="entry name" value="PEPTIDASE_A1"/>
</dbReference>
<dbReference type="Proteomes" id="UP001293593">
    <property type="component" value="Unassembled WGS sequence"/>
</dbReference>
<proteinExistence type="inferred from homology"/>
<evidence type="ECO:0000256" key="8">
    <source>
        <dbReference type="ARBA" id="ARBA00022801"/>
    </source>
</evidence>
<evidence type="ECO:0000256" key="10">
    <source>
        <dbReference type="ARBA" id="ARBA00023180"/>
    </source>
</evidence>
<feature type="transmembrane region" description="Helical" evidence="15">
    <location>
        <begin position="489"/>
        <end position="510"/>
    </location>
</feature>
<keyword evidence="4" id="KW-0336">GPI-anchor</keyword>
<dbReference type="PROSITE" id="PS00141">
    <property type="entry name" value="ASP_PROTEASE"/>
    <property type="match status" value="2"/>
</dbReference>
<evidence type="ECO:0000256" key="12">
    <source>
        <dbReference type="PIRSR" id="PIRSR601461-1"/>
    </source>
</evidence>
<protein>
    <recommendedName>
        <fullName evidence="17">Peptidase A1 domain-containing protein</fullName>
    </recommendedName>
</protein>
<evidence type="ECO:0000256" key="4">
    <source>
        <dbReference type="ARBA" id="ARBA00022622"/>
    </source>
</evidence>
<comment type="similarity">
    <text evidence="2 13">Belongs to the peptidase A1 family.</text>
</comment>
<dbReference type="Gene3D" id="2.40.70.10">
    <property type="entry name" value="Acid Proteases"/>
    <property type="match status" value="2"/>
</dbReference>
<feature type="domain" description="Peptidase A1" evidence="17">
    <location>
        <begin position="101"/>
        <end position="444"/>
    </location>
</feature>
<evidence type="ECO:0000256" key="11">
    <source>
        <dbReference type="ARBA" id="ARBA00023288"/>
    </source>
</evidence>
<name>A0AAE1J1K5_9FABA</name>
<feature type="region of interest" description="Disordered" evidence="14">
    <location>
        <begin position="454"/>
        <end position="483"/>
    </location>
</feature>
<dbReference type="InterPro" id="IPR001969">
    <property type="entry name" value="Aspartic_peptidase_AS"/>
</dbReference>
<dbReference type="PANTHER" id="PTHR13683">
    <property type="entry name" value="ASPARTYL PROTEASES"/>
    <property type="match status" value="1"/>
</dbReference>
<comment type="subcellular location">
    <subcellularLocation>
        <location evidence="1">Cell membrane</location>
        <topology evidence="1">Lipid-anchor</topology>
        <topology evidence="1">GPI-anchor</topology>
    </subcellularLocation>
</comment>
<evidence type="ECO:0000256" key="7">
    <source>
        <dbReference type="ARBA" id="ARBA00022750"/>
    </source>
</evidence>
<dbReference type="InterPro" id="IPR021109">
    <property type="entry name" value="Peptidase_aspartic_dom_sf"/>
</dbReference>
<evidence type="ECO:0000259" key="17">
    <source>
        <dbReference type="PROSITE" id="PS51767"/>
    </source>
</evidence>
<dbReference type="GO" id="GO:0004190">
    <property type="term" value="F:aspartic-type endopeptidase activity"/>
    <property type="evidence" value="ECO:0007669"/>
    <property type="project" value="UniProtKB-KW"/>
</dbReference>
<keyword evidence="8 13" id="KW-0378">Hydrolase</keyword>
<evidence type="ECO:0000256" key="13">
    <source>
        <dbReference type="RuleBase" id="RU000454"/>
    </source>
</evidence>
<keyword evidence="15" id="KW-0812">Transmembrane</keyword>
<comment type="caution">
    <text evidence="18">The sequence shown here is derived from an EMBL/GenBank/DDBJ whole genome shotgun (WGS) entry which is preliminary data.</text>
</comment>